<keyword evidence="4 6" id="KW-1133">Transmembrane helix</keyword>
<feature type="transmembrane region" description="Helical" evidence="6">
    <location>
        <begin position="46"/>
        <end position="64"/>
    </location>
</feature>
<feature type="transmembrane region" description="Helical" evidence="6">
    <location>
        <begin position="97"/>
        <end position="121"/>
    </location>
</feature>
<feature type="transmembrane region" description="Helical" evidence="6">
    <location>
        <begin position="71"/>
        <end position="91"/>
    </location>
</feature>
<evidence type="ECO:0000256" key="2">
    <source>
        <dbReference type="ARBA" id="ARBA00009694"/>
    </source>
</evidence>
<evidence type="ECO:0000256" key="5">
    <source>
        <dbReference type="ARBA" id="ARBA00023136"/>
    </source>
</evidence>
<organism evidence="7">
    <name type="scientific">uncultured Thiotrichaceae bacterium</name>
    <dbReference type="NCBI Taxonomy" id="298394"/>
    <lineage>
        <taxon>Bacteria</taxon>
        <taxon>Pseudomonadati</taxon>
        <taxon>Pseudomonadota</taxon>
        <taxon>Gammaproteobacteria</taxon>
        <taxon>Thiotrichales</taxon>
        <taxon>Thiotrichaceae</taxon>
        <taxon>environmental samples</taxon>
    </lineage>
</organism>
<evidence type="ECO:0000313" key="7">
    <source>
        <dbReference type="EMBL" id="CAA6828550.1"/>
    </source>
</evidence>
<dbReference type="PANTHER" id="PTHR43461">
    <property type="entry name" value="TRANSMEMBRANE PROTEIN 256"/>
    <property type="match status" value="1"/>
</dbReference>
<proteinExistence type="inferred from homology"/>
<evidence type="ECO:0000256" key="1">
    <source>
        <dbReference type="ARBA" id="ARBA00004141"/>
    </source>
</evidence>
<comment type="similarity">
    <text evidence="2">Belongs to the UPF0382 family.</text>
</comment>
<dbReference type="GO" id="GO:0005886">
    <property type="term" value="C:plasma membrane"/>
    <property type="evidence" value="ECO:0007669"/>
    <property type="project" value="TreeGrafter"/>
</dbReference>
<evidence type="ECO:0000256" key="6">
    <source>
        <dbReference type="SAM" id="Phobius"/>
    </source>
</evidence>
<reference evidence="7" key="1">
    <citation type="submission" date="2020-01" db="EMBL/GenBank/DDBJ databases">
        <authorList>
            <person name="Meier V. D."/>
            <person name="Meier V D."/>
        </authorList>
    </citation>
    <scope>NUCLEOTIDE SEQUENCE</scope>
    <source>
        <strain evidence="7">HLG_WM_MAG_09</strain>
    </source>
</reference>
<comment type="subcellular location">
    <subcellularLocation>
        <location evidence="1">Membrane</location>
        <topology evidence="1">Multi-pass membrane protein</topology>
    </subcellularLocation>
</comment>
<evidence type="ECO:0000256" key="4">
    <source>
        <dbReference type="ARBA" id="ARBA00022989"/>
    </source>
</evidence>
<dbReference type="PANTHER" id="PTHR43461:SF1">
    <property type="entry name" value="TRANSMEMBRANE PROTEIN 256"/>
    <property type="match status" value="1"/>
</dbReference>
<dbReference type="AlphaFoldDB" id="A0A6S6UJC0"/>
<keyword evidence="3 6" id="KW-0812">Transmembrane</keyword>
<sequence>MSKNRFLLLGACFGMLAVIFGAFGAHALEKIMSEQMLQRYHTGVEYQFYHVFALLITGLLQQHLSHRALKIAGIAFASGILLFSGSLYLYTFTGIKAFGMVTPIGGLAFIIGWICLITAIASNSSLKNN</sequence>
<keyword evidence="5 6" id="KW-0472">Membrane</keyword>
<gene>
    <name evidence="7" type="ORF">HELGO_WM20557</name>
</gene>
<name>A0A6S6UJC0_9GAMM</name>
<accession>A0A6S6UJC0</accession>
<evidence type="ECO:0000256" key="3">
    <source>
        <dbReference type="ARBA" id="ARBA00022692"/>
    </source>
</evidence>
<dbReference type="EMBL" id="CACVAT010000470">
    <property type="protein sequence ID" value="CAA6828550.1"/>
    <property type="molecule type" value="Genomic_DNA"/>
</dbReference>
<dbReference type="Pfam" id="PF04241">
    <property type="entry name" value="DUF423"/>
    <property type="match status" value="1"/>
</dbReference>
<protein>
    <submittedName>
        <fullName evidence="7">COG2363</fullName>
    </submittedName>
</protein>
<dbReference type="InterPro" id="IPR006696">
    <property type="entry name" value="DUF423"/>
</dbReference>